<gene>
    <name evidence="1" type="ORF">E2R66_26490</name>
</gene>
<dbReference type="OrthoDB" id="9780929at2"/>
<dbReference type="RefSeq" id="WP_133236528.1">
    <property type="nucleotide sequence ID" value="NZ_SOZE01000048.1"/>
</dbReference>
<comment type="caution">
    <text evidence="1">The sequence shown here is derived from an EMBL/GenBank/DDBJ whole genome shotgun (WGS) entry which is preliminary data.</text>
</comment>
<sequence>MEAGFDWVTPNEKVLISFWAYDRAAAQGVDIMDNRAKDIACYHPGYSFVEKLQTIATKFRRETETGNTDVNFMPQYYDVYSLLGREDVLSFIGTPEYIGH</sequence>
<dbReference type="Proteomes" id="UP000297540">
    <property type="component" value="Unassembled WGS sequence"/>
</dbReference>
<dbReference type="AlphaFoldDB" id="A0A4Y8S4G1"/>
<protein>
    <submittedName>
        <fullName evidence="1">Uncharacterized protein</fullName>
    </submittedName>
</protein>
<reference evidence="1 2" key="1">
    <citation type="journal article" date="2017" name="Int. J. Syst. Evol. Microbiol.">
        <title>Mucilaginibacterpsychrotolerans sp. nov., isolated from peatlands.</title>
        <authorList>
            <person name="Deng Y."/>
            <person name="Shen L."/>
            <person name="Xu B."/>
            <person name="Liu Y."/>
            <person name="Gu Z."/>
            <person name="Liu H."/>
            <person name="Zhou Y."/>
        </authorList>
    </citation>
    <scope>NUCLEOTIDE SEQUENCE [LARGE SCALE GENOMIC DNA]</scope>
    <source>
        <strain evidence="1 2">NH7-4</strain>
    </source>
</reference>
<name>A0A4Y8S4G1_9SPHI</name>
<evidence type="ECO:0000313" key="2">
    <source>
        <dbReference type="Proteomes" id="UP000297540"/>
    </source>
</evidence>
<organism evidence="1 2">
    <name type="scientific">Mucilaginibacter psychrotolerans</name>
    <dbReference type="NCBI Taxonomy" id="1524096"/>
    <lineage>
        <taxon>Bacteria</taxon>
        <taxon>Pseudomonadati</taxon>
        <taxon>Bacteroidota</taxon>
        <taxon>Sphingobacteriia</taxon>
        <taxon>Sphingobacteriales</taxon>
        <taxon>Sphingobacteriaceae</taxon>
        <taxon>Mucilaginibacter</taxon>
    </lineage>
</organism>
<keyword evidence="2" id="KW-1185">Reference proteome</keyword>
<accession>A0A4Y8S4G1</accession>
<evidence type="ECO:0000313" key="1">
    <source>
        <dbReference type="EMBL" id="TFF33347.1"/>
    </source>
</evidence>
<proteinExistence type="predicted"/>
<dbReference type="EMBL" id="SOZE01000048">
    <property type="protein sequence ID" value="TFF33347.1"/>
    <property type="molecule type" value="Genomic_DNA"/>
</dbReference>